<dbReference type="CDD" id="cd14255">
    <property type="entry name" value="Dockerin_III"/>
    <property type="match status" value="2"/>
</dbReference>
<gene>
    <name evidence="4" type="ORF">RF007C_13615</name>
</gene>
<sequence length="733" mass="80928">MREIKIVKRLAATLISFCMMIPSFTFTSVNAVSTTTTTTTTTKRTTPTTTTTRKVTSTTPLSSPVTTTSQSSVFRLGDVNADGNVDSIDSSFVLIEYSKLSSGNGIGSFNDEQRRAADVDKNGITNAVDASKILWYYAYSSTHENAVSLDDFLKDRYRNTSSTKIIAVNTESAYDEYDDNILNKLDVTLLLTQKKLTLYEARSNPSIEIILSAKSSNGATINSTGIHIIYDDRLQIVPDEYDNVADCMNSRLRSFKAQKYEANGIFVATSSDRECMLSADGTNLWRFTLRLPSNVKVGDIYPINIVYMDGDLFDNCLSNDTEKLRENAFSHIEQGYIEIIDSPQTTTSKATTTTTKRVTTTSTTTFTTTTTMVSTTNKLDALKNTSYILTNGDQYTIPIDPSDLIFRSNNSDVAVVSKTGTITAIGNGDAIISIIDTESNVVQIKITVNPIGYTTSSTITQPGITTTTTTTSQHSDYNLGDVNNDGMVNAVDASSVLAYYAMISTNKDGGYTEEQQLAADVDHDGKINAVDASNILSYYAYISTTKEAVVSMEEYTNSNKWEKAYQDKLQEFMNSDAFGTIAPNDSMFDLRDINGDNIPELFISVGTYHAATVQVFSFLNGEIIELFDGGEYGLLSYIPSESYLCENVSKAPGPDKSIDSLLKVYKYDGKTITKVIEFGDNFRGMNNYFTIDGTEVDKNKYYNEKEKYNLQSSISLGRNYLFDSVNINNIKSY</sequence>
<dbReference type="GO" id="GO:0000272">
    <property type="term" value="P:polysaccharide catabolic process"/>
    <property type="evidence" value="ECO:0007669"/>
    <property type="project" value="InterPro"/>
</dbReference>
<dbReference type="InterPro" id="IPR016134">
    <property type="entry name" value="Dockerin_dom"/>
</dbReference>
<feature type="signal peptide" evidence="2">
    <location>
        <begin position="1"/>
        <end position="31"/>
    </location>
</feature>
<evidence type="ECO:0000256" key="2">
    <source>
        <dbReference type="SAM" id="SignalP"/>
    </source>
</evidence>
<dbReference type="Gene3D" id="1.10.1330.10">
    <property type="entry name" value="Dockerin domain"/>
    <property type="match status" value="3"/>
</dbReference>
<protein>
    <recommendedName>
        <fullName evidence="3">Dockerin domain-containing protein</fullName>
    </recommendedName>
</protein>
<dbReference type="AlphaFoldDB" id="W7UEK9"/>
<feature type="domain" description="Dockerin" evidence="3">
    <location>
        <begin position="475"/>
        <end position="548"/>
    </location>
</feature>
<keyword evidence="5" id="KW-1185">Reference proteome</keyword>
<proteinExistence type="predicted"/>
<dbReference type="PROSITE" id="PS51766">
    <property type="entry name" value="DOCKERIN"/>
    <property type="match status" value="1"/>
</dbReference>
<feature type="chain" id="PRO_5004904364" description="Dockerin domain-containing protein" evidence="2">
    <location>
        <begin position="32"/>
        <end position="733"/>
    </location>
</feature>
<dbReference type="SUPFAM" id="SSF63446">
    <property type="entry name" value="Type I dockerin domain"/>
    <property type="match status" value="2"/>
</dbReference>
<name>W7UEK9_RUMFL</name>
<evidence type="ECO:0000313" key="4">
    <source>
        <dbReference type="EMBL" id="EWM52383.1"/>
    </source>
</evidence>
<dbReference type="Gene3D" id="2.60.40.680">
    <property type="match status" value="1"/>
</dbReference>
<feature type="region of interest" description="Disordered" evidence="1">
    <location>
        <begin position="35"/>
        <end position="68"/>
    </location>
</feature>
<evidence type="ECO:0000259" key="3">
    <source>
        <dbReference type="PROSITE" id="PS51766"/>
    </source>
</evidence>
<dbReference type="RefSeq" id="WP_051456729.1">
    <property type="nucleotide sequence ID" value="NZ_ATAX01000036.1"/>
</dbReference>
<reference evidence="4 5" key="1">
    <citation type="journal article" date="2014" name="PLoS ONE">
        <title>Rumen cellulosomics: divergent fiber-degrading strategies revealed by comparative genome-wide analysis of six ruminococcal strains.</title>
        <authorList>
            <person name="Dassa B."/>
            <person name="Borovok I."/>
            <person name="Ruimy-Israeli V."/>
            <person name="Lamed R."/>
            <person name="Flint H.J."/>
            <person name="Duncan S.H."/>
            <person name="Henrissat B."/>
            <person name="Coutinho P."/>
            <person name="Morrison M."/>
            <person name="Mosoni P."/>
            <person name="Yeoman C.J."/>
            <person name="White B.A."/>
            <person name="Bayer E.A."/>
        </authorList>
    </citation>
    <scope>NUCLEOTIDE SEQUENCE [LARGE SCALE GENOMIC DNA]</scope>
    <source>
        <strain evidence="4 5">007c</strain>
    </source>
</reference>
<dbReference type="Pfam" id="PF00404">
    <property type="entry name" value="Dockerin_1"/>
    <property type="match status" value="2"/>
</dbReference>
<evidence type="ECO:0000256" key="1">
    <source>
        <dbReference type="SAM" id="MobiDB-lite"/>
    </source>
</evidence>
<keyword evidence="2" id="KW-0732">Signal</keyword>
<dbReference type="SUPFAM" id="SSF49373">
    <property type="entry name" value="Invasin/intimin cell-adhesion fragments"/>
    <property type="match status" value="1"/>
</dbReference>
<dbReference type="GO" id="GO:0004553">
    <property type="term" value="F:hydrolase activity, hydrolyzing O-glycosyl compounds"/>
    <property type="evidence" value="ECO:0007669"/>
    <property type="project" value="InterPro"/>
</dbReference>
<dbReference type="InterPro" id="IPR036439">
    <property type="entry name" value="Dockerin_dom_sf"/>
</dbReference>
<dbReference type="InterPro" id="IPR008964">
    <property type="entry name" value="Invasin/intimin_cell_adhesion"/>
</dbReference>
<organism evidence="4 5">
    <name type="scientific">Ruminococcus flavefaciens 007c</name>
    <dbReference type="NCBI Taxonomy" id="1341157"/>
    <lineage>
        <taxon>Bacteria</taxon>
        <taxon>Bacillati</taxon>
        <taxon>Bacillota</taxon>
        <taxon>Clostridia</taxon>
        <taxon>Eubacteriales</taxon>
        <taxon>Oscillospiraceae</taxon>
        <taxon>Ruminococcus</taxon>
    </lineage>
</organism>
<dbReference type="InterPro" id="IPR002105">
    <property type="entry name" value="Dockerin_1_rpt"/>
</dbReference>
<dbReference type="Proteomes" id="UP000019365">
    <property type="component" value="Unassembled WGS sequence"/>
</dbReference>
<dbReference type="PATRIC" id="fig|1341157.4.peg.3156"/>
<dbReference type="EMBL" id="ATAX01000036">
    <property type="protein sequence ID" value="EWM52383.1"/>
    <property type="molecule type" value="Genomic_DNA"/>
</dbReference>
<comment type="caution">
    <text evidence="4">The sequence shown here is derived from an EMBL/GenBank/DDBJ whole genome shotgun (WGS) entry which is preliminary data.</text>
</comment>
<evidence type="ECO:0000313" key="5">
    <source>
        <dbReference type="Proteomes" id="UP000019365"/>
    </source>
</evidence>
<accession>W7UEK9</accession>
<dbReference type="eggNOG" id="COG2755">
    <property type="taxonomic scope" value="Bacteria"/>
</dbReference>